<reference evidence="5" key="1">
    <citation type="submission" date="2025-08" db="UniProtKB">
        <authorList>
            <consortium name="RefSeq"/>
        </authorList>
    </citation>
    <scope>IDENTIFICATION</scope>
    <source>
        <tissue evidence="5">Whole sample</tissue>
    </source>
</reference>
<keyword evidence="2" id="KW-0472">Membrane</keyword>
<proteinExistence type="predicted"/>
<dbReference type="AlphaFoldDB" id="A0A8B8BZ21"/>
<name>A0A8B8BZ21_CRAVI</name>
<feature type="chain" id="PRO_5034304818" evidence="3">
    <location>
        <begin position="23"/>
        <end position="114"/>
    </location>
</feature>
<gene>
    <name evidence="5" type="primary">LOC111114513</name>
</gene>
<feature type="signal peptide" evidence="3">
    <location>
        <begin position="1"/>
        <end position="22"/>
    </location>
</feature>
<evidence type="ECO:0000313" key="5">
    <source>
        <dbReference type="RefSeq" id="XP_022308555.1"/>
    </source>
</evidence>
<dbReference type="Proteomes" id="UP000694844">
    <property type="component" value="Chromosome 9"/>
</dbReference>
<sequence>MKDLNPFALTIILLLWVPVVQSGSSCHNTYESGTGTVKSYCHYYTSEDSSSTDWNILGTLIGLMCSVIAGVVIFFITKKCRKNENKVGSSSSSGDNEVESPPSYDETITDSFTK</sequence>
<feature type="region of interest" description="Disordered" evidence="1">
    <location>
        <begin position="83"/>
        <end position="114"/>
    </location>
</feature>
<keyword evidence="2" id="KW-1133">Transmembrane helix</keyword>
<evidence type="ECO:0000256" key="2">
    <source>
        <dbReference type="SAM" id="Phobius"/>
    </source>
</evidence>
<feature type="transmembrane region" description="Helical" evidence="2">
    <location>
        <begin position="54"/>
        <end position="76"/>
    </location>
</feature>
<keyword evidence="4" id="KW-1185">Reference proteome</keyword>
<organism evidence="4 5">
    <name type="scientific">Crassostrea virginica</name>
    <name type="common">Eastern oyster</name>
    <dbReference type="NCBI Taxonomy" id="6565"/>
    <lineage>
        <taxon>Eukaryota</taxon>
        <taxon>Metazoa</taxon>
        <taxon>Spiralia</taxon>
        <taxon>Lophotrochozoa</taxon>
        <taxon>Mollusca</taxon>
        <taxon>Bivalvia</taxon>
        <taxon>Autobranchia</taxon>
        <taxon>Pteriomorphia</taxon>
        <taxon>Ostreida</taxon>
        <taxon>Ostreoidea</taxon>
        <taxon>Ostreidae</taxon>
        <taxon>Crassostrea</taxon>
    </lineage>
</organism>
<dbReference type="KEGG" id="cvn:111114513"/>
<dbReference type="GeneID" id="111114513"/>
<keyword evidence="3" id="KW-0732">Signal</keyword>
<protein>
    <submittedName>
        <fullName evidence="5">Uncharacterized protein LOC111114513 isoform X1</fullName>
    </submittedName>
</protein>
<evidence type="ECO:0000256" key="3">
    <source>
        <dbReference type="SAM" id="SignalP"/>
    </source>
</evidence>
<dbReference type="RefSeq" id="XP_022308555.1">
    <property type="nucleotide sequence ID" value="XM_022452847.1"/>
</dbReference>
<evidence type="ECO:0000256" key="1">
    <source>
        <dbReference type="SAM" id="MobiDB-lite"/>
    </source>
</evidence>
<keyword evidence="2" id="KW-0812">Transmembrane</keyword>
<dbReference type="PROSITE" id="PS51257">
    <property type="entry name" value="PROKAR_LIPOPROTEIN"/>
    <property type="match status" value="1"/>
</dbReference>
<feature type="compositionally biased region" description="Low complexity" evidence="1">
    <location>
        <begin position="86"/>
        <end position="95"/>
    </location>
</feature>
<evidence type="ECO:0000313" key="4">
    <source>
        <dbReference type="Proteomes" id="UP000694844"/>
    </source>
</evidence>
<accession>A0A8B8BZ21</accession>